<dbReference type="EMBL" id="LUGG01000003">
    <property type="protein sequence ID" value="OBZ76512.1"/>
    <property type="molecule type" value="Genomic_DNA"/>
</dbReference>
<dbReference type="OMA" id="CIMLREP"/>
<dbReference type="STRING" id="5627.A0A1C7MI38"/>
<dbReference type="InterPro" id="IPR000182">
    <property type="entry name" value="GNAT_dom"/>
</dbReference>
<accession>A0A1C7MI38</accession>
<dbReference type="AlphaFoldDB" id="A0A1C7MI38"/>
<evidence type="ECO:0000313" key="3">
    <source>
        <dbReference type="Proteomes" id="UP000092993"/>
    </source>
</evidence>
<comment type="caution">
    <text evidence="2">The sequence shown here is derived from an EMBL/GenBank/DDBJ whole genome shotgun (WGS) entry which is preliminary data.</text>
</comment>
<dbReference type="OrthoDB" id="2744543at2759"/>
<gene>
    <name evidence="2" type="ORF">A0H81_03767</name>
</gene>
<sequence length="259" mass="29079">MVAIPNDLETGLLQPKNVRLTAAVEVKPMRYADIPKAARSSCNAIRDVDLNHYFEDVPVCLLLRLIMVFSHHQLEFYPQNAGSPSFRERRQKIILSLNYGNAIRRHQALTVDRGEANCDFGPAKESPDVIDKIVDYIVRCLRVFTTDEQRKRRQEFSMKVSALVRSALGDRVADMIEIHSLATSPAKQGRGYGSALADAEGRATWLITSDAYKFYESVGFSVAAACTLGEDNPTWNKPPIVIRVMVREAHGERQQSEKS</sequence>
<evidence type="ECO:0000259" key="1">
    <source>
        <dbReference type="Pfam" id="PF13508"/>
    </source>
</evidence>
<dbReference type="Gene3D" id="3.40.630.30">
    <property type="match status" value="1"/>
</dbReference>
<organism evidence="2 3">
    <name type="scientific">Grifola frondosa</name>
    <name type="common">Maitake</name>
    <name type="synonym">Polyporus frondosus</name>
    <dbReference type="NCBI Taxonomy" id="5627"/>
    <lineage>
        <taxon>Eukaryota</taxon>
        <taxon>Fungi</taxon>
        <taxon>Dikarya</taxon>
        <taxon>Basidiomycota</taxon>
        <taxon>Agaricomycotina</taxon>
        <taxon>Agaricomycetes</taxon>
        <taxon>Polyporales</taxon>
        <taxon>Grifolaceae</taxon>
        <taxon>Grifola</taxon>
    </lineage>
</organism>
<proteinExistence type="predicted"/>
<dbReference type="InterPro" id="IPR016181">
    <property type="entry name" value="Acyl_CoA_acyltransferase"/>
</dbReference>
<dbReference type="SUPFAM" id="SSF55729">
    <property type="entry name" value="Acyl-CoA N-acyltransferases (Nat)"/>
    <property type="match status" value="1"/>
</dbReference>
<protein>
    <recommendedName>
        <fullName evidence="1">N-acetyltransferase domain-containing protein</fullName>
    </recommendedName>
</protein>
<dbReference type="Pfam" id="PF13508">
    <property type="entry name" value="Acetyltransf_7"/>
    <property type="match status" value="1"/>
</dbReference>
<dbReference type="Proteomes" id="UP000092993">
    <property type="component" value="Unassembled WGS sequence"/>
</dbReference>
<name>A0A1C7MI38_GRIFR</name>
<reference evidence="2 3" key="1">
    <citation type="submission" date="2016-03" db="EMBL/GenBank/DDBJ databases">
        <title>Whole genome sequencing of Grifola frondosa 9006-11.</title>
        <authorList>
            <person name="Min B."/>
            <person name="Park H."/>
            <person name="Kim J.-G."/>
            <person name="Cho H."/>
            <person name="Oh Y.-L."/>
            <person name="Kong W.-S."/>
            <person name="Choi I.-G."/>
        </authorList>
    </citation>
    <scope>NUCLEOTIDE SEQUENCE [LARGE SCALE GENOMIC DNA]</scope>
    <source>
        <strain evidence="2 3">9006-11</strain>
    </source>
</reference>
<dbReference type="CDD" id="cd04301">
    <property type="entry name" value="NAT_SF"/>
    <property type="match status" value="1"/>
</dbReference>
<dbReference type="GO" id="GO:0016747">
    <property type="term" value="F:acyltransferase activity, transferring groups other than amino-acyl groups"/>
    <property type="evidence" value="ECO:0007669"/>
    <property type="project" value="InterPro"/>
</dbReference>
<keyword evidence="3" id="KW-1185">Reference proteome</keyword>
<evidence type="ECO:0000313" key="2">
    <source>
        <dbReference type="EMBL" id="OBZ76512.1"/>
    </source>
</evidence>
<feature type="domain" description="N-acetyltransferase" evidence="1">
    <location>
        <begin position="173"/>
        <end position="221"/>
    </location>
</feature>